<evidence type="ECO:0000313" key="1">
    <source>
        <dbReference type="EMBL" id="CAD6556724.1"/>
    </source>
</evidence>
<keyword evidence="2" id="KW-1185">Reference proteome</keyword>
<proteinExistence type="predicted"/>
<comment type="caution">
    <text evidence="1">The sequence shown here is derived from an EMBL/GenBank/DDBJ whole genome shotgun (WGS) entry which is preliminary data.</text>
</comment>
<gene>
    <name evidence="1" type="ORF">LMG27952_06178</name>
</gene>
<dbReference type="Proteomes" id="UP000656319">
    <property type="component" value="Unassembled WGS sequence"/>
</dbReference>
<dbReference type="EMBL" id="CAJHCQ010000021">
    <property type="protein sequence ID" value="CAD6556724.1"/>
    <property type="molecule type" value="Genomic_DNA"/>
</dbReference>
<name>A0ABM8P5B3_9BURK</name>
<sequence length="74" mass="8351">MFCNFIGANIQIVRYSTNVFWQYENTEISTASCAAFSTASADKFWRIHDGLLKYVRDDSETSTASPFLASEVAR</sequence>
<reference evidence="1 2" key="1">
    <citation type="submission" date="2020-10" db="EMBL/GenBank/DDBJ databases">
        <authorList>
            <person name="Peeters C."/>
        </authorList>
    </citation>
    <scope>NUCLEOTIDE SEQUENCE [LARGE SCALE GENOMIC DNA]</scope>
    <source>
        <strain evidence="1 2">LMG 27952</strain>
    </source>
</reference>
<organism evidence="1 2">
    <name type="scientific">Paraburkholderia hiiakae</name>
    <dbReference type="NCBI Taxonomy" id="1081782"/>
    <lineage>
        <taxon>Bacteria</taxon>
        <taxon>Pseudomonadati</taxon>
        <taxon>Pseudomonadota</taxon>
        <taxon>Betaproteobacteria</taxon>
        <taxon>Burkholderiales</taxon>
        <taxon>Burkholderiaceae</taxon>
        <taxon>Paraburkholderia</taxon>
    </lineage>
</organism>
<protein>
    <submittedName>
        <fullName evidence="1">Uncharacterized protein</fullName>
    </submittedName>
</protein>
<evidence type="ECO:0000313" key="2">
    <source>
        <dbReference type="Proteomes" id="UP000656319"/>
    </source>
</evidence>
<accession>A0ABM8P5B3</accession>